<keyword evidence="7" id="KW-1185">Reference proteome</keyword>
<reference evidence="6 7" key="1">
    <citation type="submission" date="2017-11" db="EMBL/GenBank/DDBJ databases">
        <title>Draft genome sequence of magnetotactic bacterium Magnetospirillum kuznetsovii LBB-42.</title>
        <authorList>
            <person name="Grouzdev D.S."/>
            <person name="Rysina M.S."/>
            <person name="Baslerov R.V."/>
            <person name="Koziaeva V."/>
        </authorList>
    </citation>
    <scope>NUCLEOTIDE SEQUENCE [LARGE SCALE GENOMIC DNA]</scope>
    <source>
        <strain evidence="6 7">LBB-42</strain>
    </source>
</reference>
<protein>
    <recommendedName>
        <fullName evidence="5">Heparinase II/III-like C-terminal domain-containing protein</fullName>
    </recommendedName>
</protein>
<dbReference type="InterPro" id="IPR008929">
    <property type="entry name" value="Chondroitin_lyas"/>
</dbReference>
<dbReference type="EMBL" id="PGTO01000001">
    <property type="protein sequence ID" value="RAU23607.1"/>
    <property type="molecule type" value="Genomic_DNA"/>
</dbReference>
<dbReference type="RefSeq" id="WP_112141838.1">
    <property type="nucleotide sequence ID" value="NZ_PGTO01000001.1"/>
</dbReference>
<comment type="caution">
    <text evidence="6">The sequence shown here is derived from an EMBL/GenBank/DDBJ whole genome shotgun (WGS) entry which is preliminary data.</text>
</comment>
<dbReference type="PANTHER" id="PTHR39210:SF1">
    <property type="entry name" value="HEPARIN-SULFATE LYASE"/>
    <property type="match status" value="1"/>
</dbReference>
<evidence type="ECO:0000256" key="4">
    <source>
        <dbReference type="ARBA" id="ARBA00023239"/>
    </source>
</evidence>
<dbReference type="SUPFAM" id="SSF48230">
    <property type="entry name" value="Chondroitin AC/alginate lyase"/>
    <property type="match status" value="1"/>
</dbReference>
<evidence type="ECO:0000313" key="7">
    <source>
        <dbReference type="Proteomes" id="UP000251075"/>
    </source>
</evidence>
<accession>A0A364P358</accession>
<dbReference type="OrthoDB" id="7335480at2"/>
<dbReference type="Gene3D" id="2.70.98.70">
    <property type="match status" value="1"/>
</dbReference>
<evidence type="ECO:0000256" key="3">
    <source>
        <dbReference type="ARBA" id="ARBA00022764"/>
    </source>
</evidence>
<keyword evidence="2" id="KW-0732">Signal</keyword>
<dbReference type="Pfam" id="PF07940">
    <property type="entry name" value="Hepar_II_III_C"/>
    <property type="match status" value="1"/>
</dbReference>
<dbReference type="AlphaFoldDB" id="A0A364P358"/>
<evidence type="ECO:0000256" key="1">
    <source>
        <dbReference type="ARBA" id="ARBA00004418"/>
    </source>
</evidence>
<dbReference type="Proteomes" id="UP000251075">
    <property type="component" value="Unassembled WGS sequence"/>
</dbReference>
<dbReference type="PANTHER" id="PTHR39210">
    <property type="entry name" value="HEPARIN-SULFATE LYASE"/>
    <property type="match status" value="1"/>
</dbReference>
<evidence type="ECO:0000256" key="2">
    <source>
        <dbReference type="ARBA" id="ARBA00022729"/>
    </source>
</evidence>
<feature type="domain" description="Heparinase II/III-like C-terminal" evidence="5">
    <location>
        <begin position="366"/>
        <end position="555"/>
    </location>
</feature>
<dbReference type="GO" id="GO:0016829">
    <property type="term" value="F:lyase activity"/>
    <property type="evidence" value="ECO:0007669"/>
    <property type="project" value="UniProtKB-KW"/>
</dbReference>
<evidence type="ECO:0000313" key="6">
    <source>
        <dbReference type="EMBL" id="RAU23607.1"/>
    </source>
</evidence>
<gene>
    <name evidence="6" type="ORF">CU669_00425</name>
</gene>
<organism evidence="6 7">
    <name type="scientific">Paramagnetospirillum kuznetsovii</name>
    <dbReference type="NCBI Taxonomy" id="2053833"/>
    <lineage>
        <taxon>Bacteria</taxon>
        <taxon>Pseudomonadati</taxon>
        <taxon>Pseudomonadota</taxon>
        <taxon>Alphaproteobacteria</taxon>
        <taxon>Rhodospirillales</taxon>
        <taxon>Magnetospirillaceae</taxon>
        <taxon>Paramagnetospirillum</taxon>
    </lineage>
</organism>
<keyword evidence="3" id="KW-0574">Periplasm</keyword>
<dbReference type="Gene3D" id="1.50.10.100">
    <property type="entry name" value="Chondroitin AC/alginate lyase"/>
    <property type="match status" value="1"/>
</dbReference>
<keyword evidence="4" id="KW-0456">Lyase</keyword>
<comment type="subcellular location">
    <subcellularLocation>
        <location evidence="1">Periplasm</location>
    </subcellularLocation>
</comment>
<proteinExistence type="predicted"/>
<dbReference type="GO" id="GO:0042597">
    <property type="term" value="C:periplasmic space"/>
    <property type="evidence" value="ECO:0007669"/>
    <property type="project" value="UniProtKB-SubCell"/>
</dbReference>
<dbReference type="InterPro" id="IPR012480">
    <property type="entry name" value="Hepar_II_III_C"/>
</dbReference>
<evidence type="ECO:0000259" key="5">
    <source>
        <dbReference type="Pfam" id="PF07940"/>
    </source>
</evidence>
<sequence>MSNAITRKLRQLSDDPVLRRWLALRLLRLTPGEPRFTPHLPPSLGPDWNGLDAEIPPVVFSALPQGAPKGRLTLRLPGQNVEIEPGGEAAAVARAYDDPETQLGLHRFAWVPLMKSSDDARWVGSMWAAWRARFGTPDSSWAWHPYTAAERAINLLAFVNRHGLPGPAEDTLAVLAAHAPAMAARLEYFGEHHTSNHLFNNGRGLYLLGLALGLPRTVETGARVLLGELVRIFRLSGVLREGSTHYHLLLTRSLASVWLGARAHGRPEAEAFEKSLRRAVAALPHFDLPGRFPLVGDISPDCPPDHLFCLMPGGDRRSGWMELLTPDDRVRLATVLDSVAPSDSLADDGWLKAGFGDWTGLWHADPDGWSQMPGHGHQDCGGFELHFEREPVFVDLGRGSYAVAGEADEMVSARAHNGLSVDGLDPYPANKPYYAPAFRRKVAGEPPRLEKRDDGVALSFEGFRRLSGVGAVTRIWRFAGRNLEIADSVAGKGVHVLIRRLHTTCTVERLDGGVRLGAPGGRRFTIHAPGAEIAVSDTIVWSAYGVGRPATRLEFTATAPLPWTGTITVEAD</sequence>
<name>A0A364P358_9PROT</name>